<proteinExistence type="predicted"/>
<evidence type="ECO:0000256" key="1">
    <source>
        <dbReference type="ARBA" id="ARBA00022553"/>
    </source>
</evidence>
<dbReference type="PANTHER" id="PTHR45566:SF2">
    <property type="entry name" value="NARL SUBFAMILY"/>
    <property type="match status" value="1"/>
</dbReference>
<dbReference type="PROSITE" id="PS50110">
    <property type="entry name" value="RESPONSE_REGULATORY"/>
    <property type="match status" value="1"/>
</dbReference>
<dbReference type="EMBL" id="RPHB01000007">
    <property type="protein sequence ID" value="MBW3469240.1"/>
    <property type="molecule type" value="Genomic_DNA"/>
</dbReference>
<dbReference type="Proteomes" id="UP000727490">
    <property type="component" value="Unassembled WGS sequence"/>
</dbReference>
<dbReference type="PROSITE" id="PS00622">
    <property type="entry name" value="HTH_LUXR_1"/>
    <property type="match status" value="1"/>
</dbReference>
<feature type="domain" description="HTH luxR-type" evidence="3">
    <location>
        <begin position="142"/>
        <end position="207"/>
    </location>
</feature>
<dbReference type="CDD" id="cd06170">
    <property type="entry name" value="LuxR_C_like"/>
    <property type="match status" value="1"/>
</dbReference>
<evidence type="ECO:0000259" key="4">
    <source>
        <dbReference type="PROSITE" id="PS50110"/>
    </source>
</evidence>
<keyword evidence="6" id="KW-1185">Reference proteome</keyword>
<dbReference type="PANTHER" id="PTHR45566">
    <property type="entry name" value="HTH-TYPE TRANSCRIPTIONAL REGULATOR YHJB-RELATED"/>
    <property type="match status" value="1"/>
</dbReference>
<evidence type="ECO:0000313" key="5">
    <source>
        <dbReference type="EMBL" id="MBW3469240.1"/>
    </source>
</evidence>
<feature type="domain" description="Response regulatory" evidence="4">
    <location>
        <begin position="3"/>
        <end position="119"/>
    </location>
</feature>
<dbReference type="Pfam" id="PF00072">
    <property type="entry name" value="Response_reg"/>
    <property type="match status" value="1"/>
</dbReference>
<dbReference type="SMART" id="SM00448">
    <property type="entry name" value="REC"/>
    <property type="match status" value="1"/>
</dbReference>
<dbReference type="Pfam" id="PF00196">
    <property type="entry name" value="GerE"/>
    <property type="match status" value="1"/>
</dbReference>
<comment type="caution">
    <text evidence="5">The sequence shown here is derived from an EMBL/GenBank/DDBJ whole genome shotgun (WGS) entry which is preliminary data.</text>
</comment>
<sequence>MIRIVLADDHKMFAKGIKGLLEEEDDLLVTAMFHNGKDLVEHVKKNKVDIILTDMNMPKLDGIGVINGIRKHVPHAKIIVLSMYDDQLVYDKAINSGANAYVLKGSDPDELIYTIREVFEGSYVLDYKRVLFQSEPNGYPDHFKEKFKLSRRELEIIRMIKDGKLNKEIAEMLSLSQHTVEAHRKRIHAKLGVSTAVELVKKAIEMNV</sequence>
<protein>
    <submittedName>
        <fullName evidence="5">DNA-binding response regulator</fullName>
    </submittedName>
</protein>
<evidence type="ECO:0000313" key="6">
    <source>
        <dbReference type="Proteomes" id="UP000727490"/>
    </source>
</evidence>
<evidence type="ECO:0000256" key="2">
    <source>
        <dbReference type="PROSITE-ProRule" id="PRU00169"/>
    </source>
</evidence>
<dbReference type="GO" id="GO:0000160">
    <property type="term" value="P:phosphorelay signal transduction system"/>
    <property type="evidence" value="ECO:0007669"/>
    <property type="project" value="InterPro"/>
</dbReference>
<dbReference type="GO" id="GO:0006355">
    <property type="term" value="P:regulation of DNA-templated transcription"/>
    <property type="evidence" value="ECO:0007669"/>
    <property type="project" value="InterPro"/>
</dbReference>
<dbReference type="InterPro" id="IPR001789">
    <property type="entry name" value="Sig_transdc_resp-reg_receiver"/>
</dbReference>
<keyword evidence="5" id="KW-0238">DNA-binding</keyword>
<dbReference type="InterPro" id="IPR000792">
    <property type="entry name" value="Tscrpt_reg_LuxR_C"/>
</dbReference>
<dbReference type="AlphaFoldDB" id="A0A951MFX7"/>
<dbReference type="GO" id="GO:0003677">
    <property type="term" value="F:DNA binding"/>
    <property type="evidence" value="ECO:0007669"/>
    <property type="project" value="UniProtKB-KW"/>
</dbReference>
<feature type="modified residue" description="4-aspartylphosphate" evidence="2">
    <location>
        <position position="54"/>
    </location>
</feature>
<dbReference type="SMART" id="SM00421">
    <property type="entry name" value="HTH_LUXR"/>
    <property type="match status" value="1"/>
</dbReference>
<dbReference type="InterPro" id="IPR058245">
    <property type="entry name" value="NreC/VraR/RcsB-like_REC"/>
</dbReference>
<dbReference type="PROSITE" id="PS50043">
    <property type="entry name" value="HTH_LUXR_2"/>
    <property type="match status" value="1"/>
</dbReference>
<name>A0A951MFX7_9BACT</name>
<keyword evidence="1 2" id="KW-0597">Phosphoprotein</keyword>
<reference evidence="5 6" key="1">
    <citation type="journal article" date="2020" name="Syst. Appl. Microbiol.">
        <title>Arthrospiribacter ruber gen. nov., sp. nov., a novel bacterium isolated from Arthrospira cultures.</title>
        <authorList>
            <person name="Waleron M."/>
            <person name="Misztak A."/>
            <person name="Waleron M.M."/>
            <person name="Furmaniak M."/>
            <person name="Mrozik A."/>
            <person name="Waleron K."/>
        </authorList>
    </citation>
    <scope>NUCLEOTIDE SEQUENCE [LARGE SCALE GENOMIC DNA]</scope>
    <source>
        <strain evidence="5 6">DPMB0001</strain>
    </source>
</reference>
<evidence type="ECO:0000259" key="3">
    <source>
        <dbReference type="PROSITE" id="PS50043"/>
    </source>
</evidence>
<dbReference type="CDD" id="cd17535">
    <property type="entry name" value="REC_NarL-like"/>
    <property type="match status" value="1"/>
</dbReference>
<gene>
    <name evidence="5" type="ORF">EGN73_15675</name>
</gene>
<organism evidence="5 6">
    <name type="scientific">Arthrospiribacter ruber</name>
    <dbReference type="NCBI Taxonomy" id="2487934"/>
    <lineage>
        <taxon>Bacteria</taxon>
        <taxon>Pseudomonadati</taxon>
        <taxon>Bacteroidota</taxon>
        <taxon>Cytophagia</taxon>
        <taxon>Cytophagales</taxon>
        <taxon>Cyclobacteriaceae</taxon>
        <taxon>Arthrospiribacter</taxon>
    </lineage>
</organism>
<dbReference type="RefSeq" id="WP_219291923.1">
    <property type="nucleotide sequence ID" value="NZ_RPHB01000007.1"/>
</dbReference>
<accession>A0A951MFX7</accession>
<dbReference type="InterPro" id="IPR051015">
    <property type="entry name" value="EvgA-like"/>
</dbReference>